<reference evidence="2 3" key="1">
    <citation type="submission" date="2024-02" db="EMBL/GenBank/DDBJ databases">
        <title>A draft genome for the cacao thread blight pathogen Marasmius crinis-equi.</title>
        <authorList>
            <person name="Cohen S.P."/>
            <person name="Baruah I.K."/>
            <person name="Amoako-Attah I."/>
            <person name="Bukari Y."/>
            <person name="Meinhardt L.W."/>
            <person name="Bailey B.A."/>
        </authorList>
    </citation>
    <scope>NUCLEOTIDE SEQUENCE [LARGE SCALE GENOMIC DNA]</scope>
    <source>
        <strain evidence="2 3">GH-76</strain>
    </source>
</reference>
<sequence>MLSVAVILRLALVILSSWSFGHTVTPPSGRRPTVPTTTSNDERGRREWWLIFVAARVFPVFRVSRGYMSCPNFELTNQTARVTRLPYTLNEALFILSTHSPDLTSHLVNYRTSIGSSPSLWPLLFLASTIAGVLVREACYRAFKGKGGFTFGQIKPGVNPHLITHGPYSIVRHPGYTGQWMVVVGITCYHILPGSWLHENWLVCSPFILVWIVMMFRHMVFLTMRAGYEDEHLKKDFGEEWERWRKLVRYKLVPGLY</sequence>
<organism evidence="2 3">
    <name type="scientific">Marasmius crinis-equi</name>
    <dbReference type="NCBI Taxonomy" id="585013"/>
    <lineage>
        <taxon>Eukaryota</taxon>
        <taxon>Fungi</taxon>
        <taxon>Dikarya</taxon>
        <taxon>Basidiomycota</taxon>
        <taxon>Agaricomycotina</taxon>
        <taxon>Agaricomycetes</taxon>
        <taxon>Agaricomycetidae</taxon>
        <taxon>Agaricales</taxon>
        <taxon>Marasmiineae</taxon>
        <taxon>Marasmiaceae</taxon>
        <taxon>Marasmius</taxon>
    </lineage>
</organism>
<feature type="signal peptide" evidence="1">
    <location>
        <begin position="1"/>
        <end position="23"/>
    </location>
</feature>
<evidence type="ECO:0000313" key="3">
    <source>
        <dbReference type="Proteomes" id="UP001465976"/>
    </source>
</evidence>
<keyword evidence="1" id="KW-0732">Signal</keyword>
<name>A0ABR3EUH5_9AGAR</name>
<feature type="chain" id="PRO_5045752299" description="Protein-S-isoprenylcysteine O-methyltransferase" evidence="1">
    <location>
        <begin position="24"/>
        <end position="257"/>
    </location>
</feature>
<accession>A0ABR3EUH5</accession>
<dbReference type="Gene3D" id="1.20.120.1630">
    <property type="match status" value="1"/>
</dbReference>
<gene>
    <name evidence="2" type="ORF">V5O48_015577</name>
</gene>
<protein>
    <recommendedName>
        <fullName evidence="4">Protein-S-isoprenylcysteine O-methyltransferase</fullName>
    </recommendedName>
</protein>
<evidence type="ECO:0000256" key="1">
    <source>
        <dbReference type="SAM" id="SignalP"/>
    </source>
</evidence>
<dbReference type="Pfam" id="PF01222">
    <property type="entry name" value="ERG4_ERG24"/>
    <property type="match status" value="1"/>
</dbReference>
<dbReference type="InterPro" id="IPR001171">
    <property type="entry name" value="ERG24_DHCR-like"/>
</dbReference>
<comment type="caution">
    <text evidence="2">The sequence shown here is derived from an EMBL/GenBank/DDBJ whole genome shotgun (WGS) entry which is preliminary data.</text>
</comment>
<keyword evidence="3" id="KW-1185">Reference proteome</keyword>
<evidence type="ECO:0000313" key="2">
    <source>
        <dbReference type="EMBL" id="KAL0566436.1"/>
    </source>
</evidence>
<proteinExistence type="predicted"/>
<dbReference type="Proteomes" id="UP001465976">
    <property type="component" value="Unassembled WGS sequence"/>
</dbReference>
<evidence type="ECO:0008006" key="4">
    <source>
        <dbReference type="Google" id="ProtNLM"/>
    </source>
</evidence>
<dbReference type="EMBL" id="JBAHYK010001899">
    <property type="protein sequence ID" value="KAL0566436.1"/>
    <property type="molecule type" value="Genomic_DNA"/>
</dbReference>